<dbReference type="PROSITE" id="PS50830">
    <property type="entry name" value="TNASE_3"/>
    <property type="match status" value="1"/>
</dbReference>
<evidence type="ECO:0000313" key="7">
    <source>
        <dbReference type="Proteomes" id="UP001501057"/>
    </source>
</evidence>
<dbReference type="InterPro" id="IPR035437">
    <property type="entry name" value="SNase_OB-fold_sf"/>
</dbReference>
<dbReference type="PANTHER" id="PTHR12302:SF3">
    <property type="entry name" value="SERINE_THREONINE-PROTEIN KINASE 31"/>
    <property type="match status" value="1"/>
</dbReference>
<dbReference type="PROSITE" id="PS01123">
    <property type="entry name" value="TNASE_1"/>
    <property type="match status" value="1"/>
</dbReference>
<keyword evidence="1" id="KW-0540">Nuclease</keyword>
<reference evidence="6 7" key="1">
    <citation type="journal article" date="2019" name="Int. J. Syst. Evol. Microbiol.">
        <title>The Global Catalogue of Microorganisms (GCM) 10K type strain sequencing project: providing services to taxonomists for standard genome sequencing and annotation.</title>
        <authorList>
            <consortium name="The Broad Institute Genomics Platform"/>
            <consortium name="The Broad Institute Genome Sequencing Center for Infectious Disease"/>
            <person name="Wu L."/>
            <person name="Ma J."/>
        </authorList>
    </citation>
    <scope>NUCLEOTIDE SEQUENCE [LARGE SCALE GENOMIC DNA]</scope>
    <source>
        <strain evidence="6 7">JCM 13518</strain>
    </source>
</reference>
<dbReference type="RefSeq" id="WP_344203784.1">
    <property type="nucleotide sequence ID" value="NZ_BAAAME010000008.1"/>
</dbReference>
<proteinExistence type="predicted"/>
<evidence type="ECO:0000256" key="2">
    <source>
        <dbReference type="ARBA" id="ARBA00022759"/>
    </source>
</evidence>
<dbReference type="Pfam" id="PF00565">
    <property type="entry name" value="SNase"/>
    <property type="match status" value="1"/>
</dbReference>
<keyword evidence="7" id="KW-1185">Reference proteome</keyword>
<dbReference type="SUPFAM" id="SSF50199">
    <property type="entry name" value="Staphylococcal nuclease"/>
    <property type="match status" value="1"/>
</dbReference>
<dbReference type="Proteomes" id="UP001501057">
    <property type="component" value="Unassembled WGS sequence"/>
</dbReference>
<dbReference type="InterPro" id="IPR002071">
    <property type="entry name" value="Thermonucl_AS"/>
</dbReference>
<evidence type="ECO:0000256" key="4">
    <source>
        <dbReference type="SAM" id="SignalP"/>
    </source>
</evidence>
<organism evidence="6 7">
    <name type="scientific">Aeromicrobium alkaliterrae</name>
    <dbReference type="NCBI Taxonomy" id="302168"/>
    <lineage>
        <taxon>Bacteria</taxon>
        <taxon>Bacillati</taxon>
        <taxon>Actinomycetota</taxon>
        <taxon>Actinomycetes</taxon>
        <taxon>Propionibacteriales</taxon>
        <taxon>Nocardioidaceae</taxon>
        <taxon>Aeromicrobium</taxon>
    </lineage>
</organism>
<dbReference type="InterPro" id="IPR016071">
    <property type="entry name" value="Staphylococal_nuclease_OB-fold"/>
</dbReference>
<keyword evidence="2" id="KW-0255">Endonuclease</keyword>
<keyword evidence="3" id="KW-0378">Hydrolase</keyword>
<feature type="signal peptide" evidence="4">
    <location>
        <begin position="1"/>
        <end position="25"/>
    </location>
</feature>
<name>A0ABN2K9N8_9ACTN</name>
<dbReference type="PANTHER" id="PTHR12302">
    <property type="entry name" value="EBNA2 BINDING PROTEIN P100"/>
    <property type="match status" value="1"/>
</dbReference>
<comment type="caution">
    <text evidence="6">The sequence shown here is derived from an EMBL/GenBank/DDBJ whole genome shotgun (WGS) entry which is preliminary data.</text>
</comment>
<evidence type="ECO:0000256" key="3">
    <source>
        <dbReference type="ARBA" id="ARBA00022801"/>
    </source>
</evidence>
<evidence type="ECO:0000313" key="6">
    <source>
        <dbReference type="EMBL" id="GAA1751302.1"/>
    </source>
</evidence>
<evidence type="ECO:0000256" key="1">
    <source>
        <dbReference type="ARBA" id="ARBA00022722"/>
    </source>
</evidence>
<dbReference type="Gene3D" id="2.40.50.90">
    <property type="match status" value="1"/>
</dbReference>
<accession>A0ABN2K9N8</accession>
<sequence>MNLACAAAVASALIAITGCSLVDPAEETVSAEVVAVERVVDGDTVWVTTATGQSEKIRILGIDTPELSPPAECWAAEATAALSQSLSREGITVQLVTDPMADDRDQYGRLLRYVEVDQVDVGLQLVEQGHAHLYRDADDLTRTDAYQDARKTAQDEQAGLWAACDR</sequence>
<feature type="chain" id="PRO_5046333271" description="TNase-like domain-containing protein" evidence="4">
    <location>
        <begin position="26"/>
        <end position="166"/>
    </location>
</feature>
<gene>
    <name evidence="6" type="ORF">GCM10009710_33790</name>
</gene>
<evidence type="ECO:0000259" key="5">
    <source>
        <dbReference type="PROSITE" id="PS50830"/>
    </source>
</evidence>
<dbReference type="EMBL" id="BAAAME010000008">
    <property type="protein sequence ID" value="GAA1751302.1"/>
    <property type="molecule type" value="Genomic_DNA"/>
</dbReference>
<dbReference type="SMART" id="SM00318">
    <property type="entry name" value="SNc"/>
    <property type="match status" value="1"/>
</dbReference>
<protein>
    <recommendedName>
        <fullName evidence="5">TNase-like domain-containing protein</fullName>
    </recommendedName>
</protein>
<feature type="domain" description="TNase-like" evidence="5">
    <location>
        <begin position="30"/>
        <end position="163"/>
    </location>
</feature>
<keyword evidence="4" id="KW-0732">Signal</keyword>